<evidence type="ECO:0000313" key="3">
    <source>
        <dbReference type="Proteomes" id="UP000499080"/>
    </source>
</evidence>
<name>A0A4Y2FPP9_ARAVE</name>
<sequence length="127" mass="14781">MTGLQILFPPRNMGPIKLGIHSEITPRKWHGSTPHRSNFQPIHLGGSFREDPCKPHHRSLRSPRATTPIPPFSKRDPPPRFRETALLPLFHGSTFCGFRFCERDSLHLPMVIFKFYDPTLQMENKRR</sequence>
<accession>A0A4Y2FPP9</accession>
<dbReference type="Proteomes" id="UP000499080">
    <property type="component" value="Unassembled WGS sequence"/>
</dbReference>
<comment type="caution">
    <text evidence="2">The sequence shown here is derived from an EMBL/GenBank/DDBJ whole genome shotgun (WGS) entry which is preliminary data.</text>
</comment>
<feature type="region of interest" description="Disordered" evidence="1">
    <location>
        <begin position="27"/>
        <end position="79"/>
    </location>
</feature>
<dbReference type="AlphaFoldDB" id="A0A4Y2FPP9"/>
<evidence type="ECO:0000313" key="2">
    <source>
        <dbReference type="EMBL" id="GBM43462.1"/>
    </source>
</evidence>
<reference evidence="2 3" key="1">
    <citation type="journal article" date="2019" name="Sci. Rep.">
        <title>Orb-weaving spider Araneus ventricosus genome elucidates the spidroin gene catalogue.</title>
        <authorList>
            <person name="Kono N."/>
            <person name="Nakamura H."/>
            <person name="Ohtoshi R."/>
            <person name="Moran D.A.P."/>
            <person name="Shinohara A."/>
            <person name="Yoshida Y."/>
            <person name="Fujiwara M."/>
            <person name="Mori M."/>
            <person name="Tomita M."/>
            <person name="Arakawa K."/>
        </authorList>
    </citation>
    <scope>NUCLEOTIDE SEQUENCE [LARGE SCALE GENOMIC DNA]</scope>
</reference>
<dbReference type="EMBL" id="BGPR01001031">
    <property type="protein sequence ID" value="GBM43462.1"/>
    <property type="molecule type" value="Genomic_DNA"/>
</dbReference>
<gene>
    <name evidence="2" type="ORF">AVEN_9427_1</name>
</gene>
<proteinExistence type="predicted"/>
<evidence type="ECO:0000256" key="1">
    <source>
        <dbReference type="SAM" id="MobiDB-lite"/>
    </source>
</evidence>
<organism evidence="2 3">
    <name type="scientific">Araneus ventricosus</name>
    <name type="common">Orbweaver spider</name>
    <name type="synonym">Epeira ventricosa</name>
    <dbReference type="NCBI Taxonomy" id="182803"/>
    <lineage>
        <taxon>Eukaryota</taxon>
        <taxon>Metazoa</taxon>
        <taxon>Ecdysozoa</taxon>
        <taxon>Arthropoda</taxon>
        <taxon>Chelicerata</taxon>
        <taxon>Arachnida</taxon>
        <taxon>Araneae</taxon>
        <taxon>Araneomorphae</taxon>
        <taxon>Entelegynae</taxon>
        <taxon>Araneoidea</taxon>
        <taxon>Araneidae</taxon>
        <taxon>Araneus</taxon>
    </lineage>
</organism>
<keyword evidence="3" id="KW-1185">Reference proteome</keyword>
<protein>
    <submittedName>
        <fullName evidence="2">Uncharacterized protein</fullName>
    </submittedName>
</protein>